<dbReference type="GO" id="GO:0032993">
    <property type="term" value="C:protein-DNA complex"/>
    <property type="evidence" value="ECO:0007669"/>
    <property type="project" value="TreeGrafter"/>
</dbReference>
<dbReference type="EMBL" id="WKPI01000004">
    <property type="protein sequence ID" value="MSC32281.1"/>
    <property type="molecule type" value="Genomic_DNA"/>
</dbReference>
<dbReference type="Gene3D" id="3.40.50.2300">
    <property type="match status" value="1"/>
</dbReference>
<protein>
    <submittedName>
        <fullName evidence="6">Response regulator</fullName>
    </submittedName>
</protein>
<dbReference type="GO" id="GO:0000156">
    <property type="term" value="F:phosphorelay response regulator activity"/>
    <property type="evidence" value="ECO:0007669"/>
    <property type="project" value="TreeGrafter"/>
</dbReference>
<evidence type="ECO:0000259" key="5">
    <source>
        <dbReference type="PROSITE" id="PS50110"/>
    </source>
</evidence>
<feature type="modified residue" description="4-aspartylphosphate" evidence="4">
    <location>
        <position position="53"/>
    </location>
</feature>
<keyword evidence="4" id="KW-0597">Phosphoprotein</keyword>
<evidence type="ECO:0000313" key="8">
    <source>
        <dbReference type="Proteomes" id="UP000433575"/>
    </source>
</evidence>
<comment type="caution">
    <text evidence="6">The sequence shown here is derived from an EMBL/GenBank/DDBJ whole genome shotgun (WGS) entry which is preliminary data.</text>
</comment>
<keyword evidence="1" id="KW-0805">Transcription regulation</keyword>
<dbReference type="InterPro" id="IPR001789">
    <property type="entry name" value="Sig_transdc_resp-reg_receiver"/>
</dbReference>
<dbReference type="SMART" id="SM00448">
    <property type="entry name" value="REC"/>
    <property type="match status" value="1"/>
</dbReference>
<gene>
    <name evidence="7" type="ORF">GKD88_04015</name>
    <name evidence="6" type="ORF">GKE08_05285</name>
</gene>
<dbReference type="Gene3D" id="1.10.10.10">
    <property type="entry name" value="Winged helix-like DNA-binding domain superfamily/Winged helix DNA-binding domain"/>
    <property type="match status" value="1"/>
</dbReference>
<dbReference type="SUPFAM" id="SSF46894">
    <property type="entry name" value="C-terminal effector domain of the bipartite response regulators"/>
    <property type="match status" value="1"/>
</dbReference>
<evidence type="ECO:0000256" key="1">
    <source>
        <dbReference type="ARBA" id="ARBA00023015"/>
    </source>
</evidence>
<dbReference type="PROSITE" id="PS50110">
    <property type="entry name" value="RESPONSE_REGULATORY"/>
    <property type="match status" value="1"/>
</dbReference>
<dbReference type="InterPro" id="IPR039420">
    <property type="entry name" value="WalR-like"/>
</dbReference>
<accession>A0A6N7S4G5</accession>
<proteinExistence type="predicted"/>
<keyword evidence="9" id="KW-1185">Reference proteome</keyword>
<evidence type="ECO:0000256" key="3">
    <source>
        <dbReference type="ARBA" id="ARBA00023163"/>
    </source>
</evidence>
<evidence type="ECO:0000313" key="6">
    <source>
        <dbReference type="EMBL" id="MSA88734.1"/>
    </source>
</evidence>
<dbReference type="InterPro" id="IPR036388">
    <property type="entry name" value="WH-like_DNA-bd_sf"/>
</dbReference>
<sequence length="262" mass="29551">MNLIAVDDEPFVLKALEEALKEAVPQGTLHCFTAPSKALAYVRSTSVDTAFLDIELDSMNGLVLAKMIKDICPEAHIIFVTSHEQYALGAIQMHATGYLMKPVMAEDLRRELTFIYGDVLPRRKIRVQTFGGFDIFVDENPVLFKRSKSKELLAYLIDRRGISVTAAEACAVLWGDASIDSRKKGYFRIVVKGLREALQAAGIEDILLRSWNSLAIIPNKLDCDSYHFLEGDPQFVNSYRHDYLCCYEWAEFSLGPVLYKND</sequence>
<name>A0A6N7S4G5_9FIRM</name>
<dbReference type="OrthoDB" id="3190595at2"/>
<reference evidence="8 9" key="1">
    <citation type="journal article" date="2019" name="Nat. Med.">
        <title>A library of human gut bacterial isolates paired with longitudinal multiomics data enables mechanistic microbiome research.</title>
        <authorList>
            <person name="Poyet M."/>
            <person name="Groussin M."/>
            <person name="Gibbons S.M."/>
            <person name="Avila-Pacheco J."/>
            <person name="Jiang X."/>
            <person name="Kearney S.M."/>
            <person name="Perrotta A.R."/>
            <person name="Berdy B."/>
            <person name="Zhao S."/>
            <person name="Lieberman T.D."/>
            <person name="Swanson P.K."/>
            <person name="Smith M."/>
            <person name="Roesemann S."/>
            <person name="Alexander J.E."/>
            <person name="Rich S.A."/>
            <person name="Livny J."/>
            <person name="Vlamakis H."/>
            <person name="Clish C."/>
            <person name="Bullock K."/>
            <person name="Deik A."/>
            <person name="Scott J."/>
            <person name="Pierce K.A."/>
            <person name="Xavier R.J."/>
            <person name="Alm E.J."/>
        </authorList>
    </citation>
    <scope>NUCLEOTIDE SEQUENCE [LARGE SCALE GENOMIC DNA]</scope>
    <source>
        <strain evidence="6 8">BIOML-A4</strain>
        <strain evidence="7 9">BIOML-A5</strain>
    </source>
</reference>
<dbReference type="GO" id="GO:0005829">
    <property type="term" value="C:cytosol"/>
    <property type="evidence" value="ECO:0007669"/>
    <property type="project" value="TreeGrafter"/>
</dbReference>
<dbReference type="InterPro" id="IPR011006">
    <property type="entry name" value="CheY-like_superfamily"/>
</dbReference>
<dbReference type="Proteomes" id="UP000480929">
    <property type="component" value="Unassembled WGS sequence"/>
</dbReference>
<evidence type="ECO:0000313" key="9">
    <source>
        <dbReference type="Proteomes" id="UP000480929"/>
    </source>
</evidence>
<dbReference type="PANTHER" id="PTHR48111">
    <property type="entry name" value="REGULATOR OF RPOS"/>
    <property type="match status" value="1"/>
</dbReference>
<dbReference type="Pfam" id="PF00072">
    <property type="entry name" value="Response_reg"/>
    <property type="match status" value="1"/>
</dbReference>
<dbReference type="EMBL" id="WKPJ01000005">
    <property type="protein sequence ID" value="MSA88734.1"/>
    <property type="molecule type" value="Genomic_DNA"/>
</dbReference>
<feature type="domain" description="Response regulatory" evidence="5">
    <location>
        <begin position="2"/>
        <end position="116"/>
    </location>
</feature>
<keyword evidence="2" id="KW-0238">DNA-binding</keyword>
<organism evidence="6 8">
    <name type="scientific">Holdemania massiliensis</name>
    <dbReference type="NCBI Taxonomy" id="1468449"/>
    <lineage>
        <taxon>Bacteria</taxon>
        <taxon>Bacillati</taxon>
        <taxon>Bacillota</taxon>
        <taxon>Erysipelotrichia</taxon>
        <taxon>Erysipelotrichales</taxon>
        <taxon>Erysipelotrichaceae</taxon>
        <taxon>Holdemania</taxon>
    </lineage>
</organism>
<dbReference type="GO" id="GO:0000976">
    <property type="term" value="F:transcription cis-regulatory region binding"/>
    <property type="evidence" value="ECO:0007669"/>
    <property type="project" value="TreeGrafter"/>
</dbReference>
<evidence type="ECO:0000256" key="2">
    <source>
        <dbReference type="ARBA" id="ARBA00023125"/>
    </source>
</evidence>
<dbReference type="InterPro" id="IPR016032">
    <property type="entry name" value="Sig_transdc_resp-reg_C-effctor"/>
</dbReference>
<evidence type="ECO:0000313" key="7">
    <source>
        <dbReference type="EMBL" id="MSC32281.1"/>
    </source>
</evidence>
<keyword evidence="3" id="KW-0804">Transcription</keyword>
<dbReference type="Proteomes" id="UP000433575">
    <property type="component" value="Unassembled WGS sequence"/>
</dbReference>
<dbReference type="AlphaFoldDB" id="A0A6N7S4G5"/>
<evidence type="ECO:0000256" key="4">
    <source>
        <dbReference type="PROSITE-ProRule" id="PRU00169"/>
    </source>
</evidence>
<dbReference type="RefSeq" id="WP_154238233.1">
    <property type="nucleotide sequence ID" value="NZ_CALJPI010000109.1"/>
</dbReference>
<dbReference type="GO" id="GO:0006355">
    <property type="term" value="P:regulation of DNA-templated transcription"/>
    <property type="evidence" value="ECO:0007669"/>
    <property type="project" value="InterPro"/>
</dbReference>
<dbReference type="PANTHER" id="PTHR48111:SF69">
    <property type="entry name" value="RESPONSE REGULATOR RECEIVER"/>
    <property type="match status" value="1"/>
</dbReference>
<dbReference type="SUPFAM" id="SSF52172">
    <property type="entry name" value="CheY-like"/>
    <property type="match status" value="1"/>
</dbReference>